<organism evidence="1 2">
    <name type="scientific">Nocardia mangyaensis</name>
    <dbReference type="NCBI Taxonomy" id="2213200"/>
    <lineage>
        <taxon>Bacteria</taxon>
        <taxon>Bacillati</taxon>
        <taxon>Actinomycetota</taxon>
        <taxon>Actinomycetes</taxon>
        <taxon>Mycobacteriales</taxon>
        <taxon>Nocardiaceae</taxon>
        <taxon>Nocardia</taxon>
    </lineage>
</organism>
<evidence type="ECO:0000313" key="1">
    <source>
        <dbReference type="EMBL" id="APE33234.1"/>
    </source>
</evidence>
<reference evidence="1" key="1">
    <citation type="submission" date="2016-11" db="EMBL/GenBank/DDBJ databases">
        <authorList>
            <person name="Jaros S."/>
            <person name="Januszkiewicz K."/>
            <person name="Wedrychowicz H."/>
        </authorList>
    </citation>
    <scope>NUCLEOTIDE SEQUENCE [LARGE SCALE GENOMIC DNA]</scope>
    <source>
        <strain evidence="1">Y48</strain>
    </source>
</reference>
<dbReference type="Proteomes" id="UP000183810">
    <property type="component" value="Chromosome"/>
</dbReference>
<keyword evidence="2" id="KW-1185">Reference proteome</keyword>
<gene>
    <name evidence="1" type="ORF">BOX37_03800</name>
</gene>
<proteinExistence type="predicted"/>
<name>A0A1J0VMJ0_9NOCA</name>
<protein>
    <submittedName>
        <fullName evidence="1">Uncharacterized protein</fullName>
    </submittedName>
</protein>
<evidence type="ECO:0000313" key="2">
    <source>
        <dbReference type="Proteomes" id="UP000183810"/>
    </source>
</evidence>
<sequence length="63" mass="6845">MTLTLRRYFPSARALIAVLGSACVDSSVLTIERVVAPSQATQPGRLVVGMAVHRQRRVGVILR</sequence>
<dbReference type="EMBL" id="CP018082">
    <property type="protein sequence ID" value="APE33234.1"/>
    <property type="molecule type" value="Genomic_DNA"/>
</dbReference>
<dbReference type="KEGG" id="nsl:BOX37_03800"/>
<dbReference type="AlphaFoldDB" id="A0A1J0VMJ0"/>
<accession>A0A1J0VMJ0</accession>